<dbReference type="Gene3D" id="4.10.240.10">
    <property type="entry name" value="Zn(2)-C6 fungal-type DNA-binding domain"/>
    <property type="match status" value="1"/>
</dbReference>
<evidence type="ECO:0000313" key="6">
    <source>
        <dbReference type="Proteomes" id="UP000193986"/>
    </source>
</evidence>
<dbReference type="SMART" id="SM00066">
    <property type="entry name" value="GAL4"/>
    <property type="match status" value="1"/>
</dbReference>
<accession>A0A1Y2AEK3</accession>
<feature type="domain" description="Zn(2)-C6 fungal-type" evidence="4">
    <location>
        <begin position="4"/>
        <end position="35"/>
    </location>
</feature>
<evidence type="ECO:0000256" key="3">
    <source>
        <dbReference type="SAM" id="MobiDB-lite"/>
    </source>
</evidence>
<dbReference type="InterPro" id="IPR050613">
    <property type="entry name" value="Sec_Metabolite_Reg"/>
</dbReference>
<dbReference type="AlphaFoldDB" id="A0A1Y2AEK3"/>
<feature type="compositionally biased region" description="Polar residues" evidence="3">
    <location>
        <begin position="640"/>
        <end position="661"/>
    </location>
</feature>
<protein>
    <recommendedName>
        <fullName evidence="4">Zn(2)-C6 fungal-type domain-containing protein</fullName>
    </recommendedName>
</protein>
<dbReference type="OrthoDB" id="3364175at2759"/>
<evidence type="ECO:0000256" key="1">
    <source>
        <dbReference type="ARBA" id="ARBA00004123"/>
    </source>
</evidence>
<dbReference type="PANTHER" id="PTHR31001:SF90">
    <property type="entry name" value="CENTROMERE DNA-BINDING PROTEIN COMPLEX CBF3 SUBUNIT B"/>
    <property type="match status" value="1"/>
</dbReference>
<dbReference type="CDD" id="cd12148">
    <property type="entry name" value="fungal_TF_MHR"/>
    <property type="match status" value="1"/>
</dbReference>
<keyword evidence="2" id="KW-0539">Nucleus</keyword>
<evidence type="ECO:0000259" key="4">
    <source>
        <dbReference type="PROSITE" id="PS50048"/>
    </source>
</evidence>
<name>A0A1Y2AEK3_9TREE</name>
<keyword evidence="6" id="KW-1185">Reference proteome</keyword>
<dbReference type="EMBL" id="MCFC01000120">
    <property type="protein sequence ID" value="ORY20999.1"/>
    <property type="molecule type" value="Genomic_DNA"/>
</dbReference>
<feature type="region of interest" description="Disordered" evidence="3">
    <location>
        <begin position="85"/>
        <end position="109"/>
    </location>
</feature>
<dbReference type="InterPro" id="IPR036864">
    <property type="entry name" value="Zn2-C6_fun-type_DNA-bd_sf"/>
</dbReference>
<proteinExistence type="predicted"/>
<feature type="non-terminal residue" evidence="5">
    <location>
        <position position="1"/>
    </location>
</feature>
<dbReference type="PROSITE" id="PS50048">
    <property type="entry name" value="ZN2_CY6_FUNGAL_2"/>
    <property type="match status" value="1"/>
</dbReference>
<dbReference type="InterPro" id="IPR001138">
    <property type="entry name" value="Zn2Cys6_DnaBD"/>
</dbReference>
<dbReference type="PANTHER" id="PTHR31001">
    <property type="entry name" value="UNCHARACTERIZED TRANSCRIPTIONAL REGULATORY PROTEIN"/>
    <property type="match status" value="1"/>
</dbReference>
<dbReference type="SUPFAM" id="SSF57701">
    <property type="entry name" value="Zn2/Cys6 DNA-binding domain"/>
    <property type="match status" value="1"/>
</dbReference>
<organism evidence="5 6">
    <name type="scientific">Naematelia encephala</name>
    <dbReference type="NCBI Taxonomy" id="71784"/>
    <lineage>
        <taxon>Eukaryota</taxon>
        <taxon>Fungi</taxon>
        <taxon>Dikarya</taxon>
        <taxon>Basidiomycota</taxon>
        <taxon>Agaricomycotina</taxon>
        <taxon>Tremellomycetes</taxon>
        <taxon>Tremellales</taxon>
        <taxon>Naemateliaceae</taxon>
        <taxon>Naematelia</taxon>
    </lineage>
</organism>
<dbReference type="GO" id="GO:0008270">
    <property type="term" value="F:zinc ion binding"/>
    <property type="evidence" value="ECO:0007669"/>
    <property type="project" value="InterPro"/>
</dbReference>
<evidence type="ECO:0000313" key="5">
    <source>
        <dbReference type="EMBL" id="ORY20999.1"/>
    </source>
</evidence>
<gene>
    <name evidence="5" type="ORF">BCR39DRAFT_570435</name>
</gene>
<dbReference type="GO" id="GO:0005634">
    <property type="term" value="C:nucleus"/>
    <property type="evidence" value="ECO:0007669"/>
    <property type="project" value="UniProtKB-SubCell"/>
</dbReference>
<dbReference type="InParanoid" id="A0A1Y2AEK3"/>
<sequence>KPRSCTECIRRKTRCNKQIPCDLCLKRGVAHLCHLDAQFVPAVLSADSPPLSTGNLSVDLDVLRQNLYSEIDQLRKRVSELEKRGLAPGNAASEDGNWRAGSAPRVEGDVETEDAATTLEFFALGLDRRAGADGDEASRVPTPDRTSAQITSSHIVPITSDRAYVYTESITDSLLPRRVVHSILSFAERQVAWQHCCVFFPTFWLEVDAFWSTVKASGSWERVEPSWVALFFVLQGIAVHQMTDNDALACGLAEGESYTSLAADRYVLPNALVSAAEDALYLGQFLSRPTIWACQAIAILALCGHNVCDSDLLSSLLAIGIKTAQTLNLHSLGRAANALVKQPGQMNAQRVVEVEVGKRVWWALVMEDWFAIPFRGVWSVHPGHFDTPLPNNCHDSDIIERPGLSHPDSVLTVAFKQRFSSQMSAIVQSVFDRLRTASSQSAFAVAEEHAQRLRKLLSSLPAPLRENARPSTPSTPPWARAMRHYILISGTHKLLIIYRAFLARGGSSSQRAKAHAACVETAESIIAELERGGHDPETVQALWTIPYHSLAASVVLALDMISLSGQPEALRRKEWVLRAKAALERLAPTSRIARRGLQVLADLFREAEDLSKTKRRRTSDSMAKMVKKIKLPSDELFETPSVTPTSTEQSPSNAFPQNSMPGPSPDWAGLFDLSQEETNQLLSTLQESVPNVAALFDGSIGNFTWSST</sequence>
<dbReference type="CDD" id="cd00067">
    <property type="entry name" value="GAL4"/>
    <property type="match status" value="1"/>
</dbReference>
<comment type="subcellular location">
    <subcellularLocation>
        <location evidence="1">Nucleus</location>
    </subcellularLocation>
</comment>
<reference evidence="5 6" key="1">
    <citation type="submission" date="2016-07" db="EMBL/GenBank/DDBJ databases">
        <title>Pervasive Adenine N6-methylation of Active Genes in Fungi.</title>
        <authorList>
            <consortium name="DOE Joint Genome Institute"/>
            <person name="Mondo S.J."/>
            <person name="Dannebaum R.O."/>
            <person name="Kuo R.C."/>
            <person name="Labutti K."/>
            <person name="Haridas S."/>
            <person name="Kuo A."/>
            <person name="Salamov A."/>
            <person name="Ahrendt S.R."/>
            <person name="Lipzen A."/>
            <person name="Sullivan W."/>
            <person name="Andreopoulos W.B."/>
            <person name="Clum A."/>
            <person name="Lindquist E."/>
            <person name="Daum C."/>
            <person name="Ramamoorthy G.K."/>
            <person name="Gryganskyi A."/>
            <person name="Culley D."/>
            <person name="Magnuson J.K."/>
            <person name="James T.Y."/>
            <person name="O'Malley M.A."/>
            <person name="Stajich J.E."/>
            <person name="Spatafora J.W."/>
            <person name="Visel A."/>
            <person name="Grigoriev I.V."/>
        </authorList>
    </citation>
    <scope>NUCLEOTIDE SEQUENCE [LARGE SCALE GENOMIC DNA]</scope>
    <source>
        <strain evidence="5 6">68-887.2</strain>
    </source>
</reference>
<dbReference type="STRING" id="71784.A0A1Y2AEK3"/>
<evidence type="ECO:0000256" key="2">
    <source>
        <dbReference type="ARBA" id="ARBA00023242"/>
    </source>
</evidence>
<comment type="caution">
    <text evidence="5">The sequence shown here is derived from an EMBL/GenBank/DDBJ whole genome shotgun (WGS) entry which is preliminary data.</text>
</comment>
<dbReference type="GO" id="GO:0000981">
    <property type="term" value="F:DNA-binding transcription factor activity, RNA polymerase II-specific"/>
    <property type="evidence" value="ECO:0007669"/>
    <property type="project" value="InterPro"/>
</dbReference>
<dbReference type="Proteomes" id="UP000193986">
    <property type="component" value="Unassembled WGS sequence"/>
</dbReference>
<feature type="region of interest" description="Disordered" evidence="3">
    <location>
        <begin position="637"/>
        <end position="669"/>
    </location>
</feature>
<dbReference type="Pfam" id="PF00172">
    <property type="entry name" value="Zn_clus"/>
    <property type="match status" value="1"/>
</dbReference>